<keyword evidence="1" id="KW-1133">Transmembrane helix</keyword>
<comment type="caution">
    <text evidence="2">The sequence shown here is derived from an EMBL/GenBank/DDBJ whole genome shotgun (WGS) entry which is preliminary data.</text>
</comment>
<gene>
    <name evidence="2" type="ORF">SAMN02787113_00629</name>
</gene>
<keyword evidence="1" id="KW-0472">Membrane</keyword>
<reference evidence="2 3" key="1">
    <citation type="submission" date="2016-10" db="EMBL/GenBank/DDBJ databases">
        <authorList>
            <person name="Varghese N."/>
            <person name="Submissions S."/>
        </authorList>
    </citation>
    <scope>NUCLEOTIDE SEQUENCE [LARGE SCALE GENOMIC DNA]</scope>
    <source>
        <strain evidence="2 3">TC-13</strain>
    </source>
</reference>
<accession>A0A1H9AWI5</accession>
<evidence type="ECO:0000256" key="1">
    <source>
        <dbReference type="SAM" id="Phobius"/>
    </source>
</evidence>
<proteinExistence type="predicted"/>
<evidence type="ECO:0000313" key="2">
    <source>
        <dbReference type="EMBL" id="SEP81154.1"/>
    </source>
</evidence>
<feature type="transmembrane region" description="Helical" evidence="1">
    <location>
        <begin position="6"/>
        <end position="22"/>
    </location>
</feature>
<dbReference type="RefSeq" id="WP_089984530.1">
    <property type="nucleotide sequence ID" value="NZ_FMVP01000002.1"/>
</dbReference>
<protein>
    <submittedName>
        <fullName evidence="2">Uncharacterized protein</fullName>
    </submittedName>
</protein>
<dbReference type="EMBL" id="FOEL01000002">
    <property type="protein sequence ID" value="SEP81154.1"/>
    <property type="molecule type" value="Genomic_DNA"/>
</dbReference>
<feature type="transmembrane region" description="Helical" evidence="1">
    <location>
        <begin position="31"/>
        <end position="53"/>
    </location>
</feature>
<keyword evidence="1" id="KW-0812">Transmembrane</keyword>
<dbReference type="Proteomes" id="UP000199410">
    <property type="component" value="Unassembled WGS sequence"/>
</dbReference>
<sequence>MLDIIFPLIGLLICTSLLIFFIKNKRSHKDFYGVIITASFFSVLCLFLVVWSIEDFIAIQTKNFQIVTGKCTVRKFESNGRTAIHELLVDINGELDFTGDFDKFSDVRQGTYDCTVKYIEKSRTLYDIHPLSTNE</sequence>
<name>A0A1H9AWI5_9BACI</name>
<organism evidence="2 3">
    <name type="scientific">Lysinibacillus fusiformis</name>
    <dbReference type="NCBI Taxonomy" id="28031"/>
    <lineage>
        <taxon>Bacteria</taxon>
        <taxon>Bacillati</taxon>
        <taxon>Bacillota</taxon>
        <taxon>Bacilli</taxon>
        <taxon>Bacillales</taxon>
        <taxon>Bacillaceae</taxon>
        <taxon>Lysinibacillus</taxon>
    </lineage>
</organism>
<dbReference type="AlphaFoldDB" id="A0A1H9AWI5"/>
<evidence type="ECO:0000313" key="3">
    <source>
        <dbReference type="Proteomes" id="UP000199410"/>
    </source>
</evidence>